<feature type="transmembrane region" description="Helical" evidence="7">
    <location>
        <begin position="116"/>
        <end position="138"/>
    </location>
</feature>
<reference evidence="10" key="1">
    <citation type="journal article" date="2019" name="Int. J. Syst. Evol. Microbiol.">
        <title>The Global Catalogue of Microorganisms (GCM) 10K type strain sequencing project: providing services to taxonomists for standard genome sequencing and annotation.</title>
        <authorList>
            <consortium name="The Broad Institute Genomics Platform"/>
            <consortium name="The Broad Institute Genome Sequencing Center for Infectious Disease"/>
            <person name="Wu L."/>
            <person name="Ma J."/>
        </authorList>
    </citation>
    <scope>NUCLEOTIDE SEQUENCE [LARGE SCALE GENOMIC DNA]</scope>
    <source>
        <strain evidence="10">JCM 11650</strain>
    </source>
</reference>
<feature type="transmembrane region" description="Helical" evidence="7">
    <location>
        <begin position="85"/>
        <end position="104"/>
    </location>
</feature>
<dbReference type="CDD" id="cd06261">
    <property type="entry name" value="TM_PBP2"/>
    <property type="match status" value="1"/>
</dbReference>
<keyword evidence="6 7" id="KW-0472">Membrane</keyword>
<keyword evidence="4 7" id="KW-0812">Transmembrane</keyword>
<evidence type="ECO:0000313" key="9">
    <source>
        <dbReference type="EMBL" id="MFC4621380.1"/>
    </source>
</evidence>
<evidence type="ECO:0000256" key="4">
    <source>
        <dbReference type="ARBA" id="ARBA00022692"/>
    </source>
</evidence>
<dbReference type="InterPro" id="IPR035906">
    <property type="entry name" value="MetI-like_sf"/>
</dbReference>
<evidence type="ECO:0000256" key="7">
    <source>
        <dbReference type="RuleBase" id="RU363032"/>
    </source>
</evidence>
<dbReference type="EMBL" id="JBHSEW010000002">
    <property type="protein sequence ID" value="MFC4621380.1"/>
    <property type="molecule type" value="Genomic_DNA"/>
</dbReference>
<evidence type="ECO:0000256" key="3">
    <source>
        <dbReference type="ARBA" id="ARBA00022475"/>
    </source>
</evidence>
<dbReference type="SUPFAM" id="SSF161098">
    <property type="entry name" value="MetI-like"/>
    <property type="match status" value="1"/>
</dbReference>
<name>A0ABV9GXK1_9BURK</name>
<evidence type="ECO:0000313" key="10">
    <source>
        <dbReference type="Proteomes" id="UP001595967"/>
    </source>
</evidence>
<accession>A0ABV9GXK1</accession>
<protein>
    <submittedName>
        <fullName evidence="9">ABC transporter permease</fullName>
    </submittedName>
</protein>
<dbReference type="PANTHER" id="PTHR30151:SF0">
    <property type="entry name" value="ABC TRANSPORTER PERMEASE PROTEIN MJ0413-RELATED"/>
    <property type="match status" value="1"/>
</dbReference>
<comment type="similarity">
    <text evidence="7">Belongs to the binding-protein-dependent transport system permease family.</text>
</comment>
<dbReference type="Gene3D" id="1.10.3720.10">
    <property type="entry name" value="MetI-like"/>
    <property type="match status" value="1"/>
</dbReference>
<dbReference type="Pfam" id="PF00528">
    <property type="entry name" value="BPD_transp_1"/>
    <property type="match status" value="1"/>
</dbReference>
<dbReference type="PROSITE" id="PS50928">
    <property type="entry name" value="ABC_TM1"/>
    <property type="match status" value="1"/>
</dbReference>
<evidence type="ECO:0000259" key="8">
    <source>
        <dbReference type="PROSITE" id="PS50928"/>
    </source>
</evidence>
<dbReference type="Proteomes" id="UP001595967">
    <property type="component" value="Unassembled WGS sequence"/>
</dbReference>
<gene>
    <name evidence="9" type="ORF">ACFO3A_04045</name>
</gene>
<sequence length="271" mass="29353">METTARAAQMVARGALRGLGAVLGYLWSGWGAMVSLLLFCGLWEWGAQHYGALLLPGPYATMQQLVQMLHEGLAGGPLHISARRAFYGLVAAVLAGSVLGMAAGRSMTAAMAARPLVTLLLGMPPIAWLVLAMLWFGMGDATPVFTVFIACLPLVFAAAMQGARTLDDQLRDVAHVLRLPWWMRLTDVYLPHMLSWLFPAWITALGSAWKVVVMAELLATTDGVGAELAITRAQLDSAASLAWILAVLVLLLAAEYLVLEPFKRLAERWRQ</sequence>
<feature type="transmembrane region" description="Helical" evidence="7">
    <location>
        <begin position="144"/>
        <end position="163"/>
    </location>
</feature>
<evidence type="ECO:0000256" key="5">
    <source>
        <dbReference type="ARBA" id="ARBA00022989"/>
    </source>
</evidence>
<keyword evidence="5 7" id="KW-1133">Transmembrane helix</keyword>
<keyword evidence="2 7" id="KW-0813">Transport</keyword>
<dbReference type="RefSeq" id="WP_377724193.1">
    <property type="nucleotide sequence ID" value="NZ_JBHSEW010000002.1"/>
</dbReference>
<feature type="domain" description="ABC transmembrane type-1" evidence="8">
    <location>
        <begin position="78"/>
        <end position="260"/>
    </location>
</feature>
<comment type="caution">
    <text evidence="9">The sequence shown here is derived from an EMBL/GenBank/DDBJ whole genome shotgun (WGS) entry which is preliminary data.</text>
</comment>
<evidence type="ECO:0000256" key="1">
    <source>
        <dbReference type="ARBA" id="ARBA00004651"/>
    </source>
</evidence>
<dbReference type="PANTHER" id="PTHR30151">
    <property type="entry name" value="ALKANE SULFONATE ABC TRANSPORTER-RELATED, MEMBRANE SUBUNIT"/>
    <property type="match status" value="1"/>
</dbReference>
<feature type="transmembrane region" description="Helical" evidence="7">
    <location>
        <begin position="188"/>
        <end position="209"/>
    </location>
</feature>
<comment type="subcellular location">
    <subcellularLocation>
        <location evidence="1 7">Cell membrane</location>
        <topology evidence="1 7">Multi-pass membrane protein</topology>
    </subcellularLocation>
</comment>
<keyword evidence="10" id="KW-1185">Reference proteome</keyword>
<evidence type="ECO:0000256" key="6">
    <source>
        <dbReference type="ARBA" id="ARBA00023136"/>
    </source>
</evidence>
<keyword evidence="3" id="KW-1003">Cell membrane</keyword>
<feature type="transmembrane region" description="Helical" evidence="7">
    <location>
        <begin position="21"/>
        <end position="45"/>
    </location>
</feature>
<feature type="transmembrane region" description="Helical" evidence="7">
    <location>
        <begin position="241"/>
        <end position="259"/>
    </location>
</feature>
<proteinExistence type="inferred from homology"/>
<dbReference type="InterPro" id="IPR000515">
    <property type="entry name" value="MetI-like"/>
</dbReference>
<evidence type="ECO:0000256" key="2">
    <source>
        <dbReference type="ARBA" id="ARBA00022448"/>
    </source>
</evidence>
<organism evidence="9 10">
    <name type="scientific">Comamonas nitrativorans</name>
    <dbReference type="NCBI Taxonomy" id="108437"/>
    <lineage>
        <taxon>Bacteria</taxon>
        <taxon>Pseudomonadati</taxon>
        <taxon>Pseudomonadota</taxon>
        <taxon>Betaproteobacteria</taxon>
        <taxon>Burkholderiales</taxon>
        <taxon>Comamonadaceae</taxon>
        <taxon>Comamonas</taxon>
    </lineage>
</organism>